<dbReference type="InterPro" id="IPR052943">
    <property type="entry name" value="TMTC_O-mannosyl-trnsfr"/>
</dbReference>
<organism evidence="17 18">
    <name type="scientific">Plakobranchus ocellatus</name>
    <dbReference type="NCBI Taxonomy" id="259542"/>
    <lineage>
        <taxon>Eukaryota</taxon>
        <taxon>Metazoa</taxon>
        <taxon>Spiralia</taxon>
        <taxon>Lophotrochozoa</taxon>
        <taxon>Mollusca</taxon>
        <taxon>Gastropoda</taxon>
        <taxon>Heterobranchia</taxon>
        <taxon>Euthyneura</taxon>
        <taxon>Panpulmonata</taxon>
        <taxon>Sacoglossa</taxon>
        <taxon>Placobranchoidea</taxon>
        <taxon>Plakobranchidae</taxon>
        <taxon>Plakobranchus</taxon>
    </lineage>
</organism>
<dbReference type="PANTHER" id="PTHR44809:SF1">
    <property type="entry name" value="PROTEIN O-MANNOSYL-TRANSFERASE TMTC1"/>
    <property type="match status" value="1"/>
</dbReference>
<accession>A0AAV4DDK5</accession>
<gene>
    <name evidence="17" type="ORF">PoB_006861700</name>
</gene>
<feature type="transmembrane region" description="Helical" evidence="15">
    <location>
        <begin position="349"/>
        <end position="373"/>
    </location>
</feature>
<dbReference type="GO" id="GO:0005783">
    <property type="term" value="C:endoplasmic reticulum"/>
    <property type="evidence" value="ECO:0007669"/>
    <property type="project" value="UniProtKB-SubCell"/>
</dbReference>
<evidence type="ECO:0000256" key="8">
    <source>
        <dbReference type="ARBA" id="ARBA00022737"/>
    </source>
</evidence>
<feature type="transmembrane region" description="Helical" evidence="15">
    <location>
        <begin position="385"/>
        <end position="403"/>
    </location>
</feature>
<evidence type="ECO:0000256" key="13">
    <source>
        <dbReference type="PROSITE-ProRule" id="PRU00339"/>
    </source>
</evidence>
<dbReference type="Pfam" id="PF13181">
    <property type="entry name" value="TPR_8"/>
    <property type="match status" value="2"/>
</dbReference>
<keyword evidence="11 15" id="KW-1133">Transmembrane helix</keyword>
<proteinExistence type="inferred from homology"/>
<evidence type="ECO:0000256" key="12">
    <source>
        <dbReference type="ARBA" id="ARBA00023136"/>
    </source>
</evidence>
<dbReference type="AlphaFoldDB" id="A0AAV4DDK5"/>
<evidence type="ECO:0000256" key="1">
    <source>
        <dbReference type="ARBA" id="ARBA00004141"/>
    </source>
</evidence>
<keyword evidence="7 15" id="KW-0812">Transmembrane</keyword>
<feature type="region of interest" description="Disordered" evidence="14">
    <location>
        <begin position="64"/>
        <end position="115"/>
    </location>
</feature>
<reference evidence="17 18" key="1">
    <citation type="journal article" date="2021" name="Elife">
        <title>Chloroplast acquisition without the gene transfer in kleptoplastic sea slugs, Plakobranchus ocellatus.</title>
        <authorList>
            <person name="Maeda T."/>
            <person name="Takahashi S."/>
            <person name="Yoshida T."/>
            <person name="Shimamura S."/>
            <person name="Takaki Y."/>
            <person name="Nagai Y."/>
            <person name="Toyoda A."/>
            <person name="Suzuki Y."/>
            <person name="Arimoto A."/>
            <person name="Ishii H."/>
            <person name="Satoh N."/>
            <person name="Nishiyama T."/>
            <person name="Hasebe M."/>
            <person name="Maruyama T."/>
            <person name="Minagawa J."/>
            <person name="Obokata J."/>
            <person name="Shigenobu S."/>
        </authorList>
    </citation>
    <scope>NUCLEOTIDE SEQUENCE [LARGE SCALE GENOMIC DNA]</scope>
</reference>
<feature type="repeat" description="TPR" evidence="13">
    <location>
        <begin position="597"/>
        <end position="630"/>
    </location>
</feature>
<dbReference type="EC" id="2.4.1.109" evidence="5"/>
<evidence type="ECO:0000313" key="18">
    <source>
        <dbReference type="Proteomes" id="UP000735302"/>
    </source>
</evidence>
<dbReference type="InterPro" id="IPR019734">
    <property type="entry name" value="TPR_rpt"/>
</dbReference>
<name>A0AAV4DDK5_9GAST</name>
<feature type="transmembrane region" description="Helical" evidence="15">
    <location>
        <begin position="282"/>
        <end position="300"/>
    </location>
</feature>
<dbReference type="Proteomes" id="UP000735302">
    <property type="component" value="Unassembled WGS sequence"/>
</dbReference>
<evidence type="ECO:0000256" key="4">
    <source>
        <dbReference type="ARBA" id="ARBA00007882"/>
    </source>
</evidence>
<evidence type="ECO:0000256" key="14">
    <source>
        <dbReference type="SAM" id="MobiDB-lite"/>
    </source>
</evidence>
<feature type="transmembrane region" description="Helical" evidence="15">
    <location>
        <begin position="242"/>
        <end position="262"/>
    </location>
</feature>
<comment type="caution">
    <text evidence="17">The sequence shown here is derived from an EMBL/GenBank/DDBJ whole genome shotgun (WGS) entry which is preliminary data.</text>
</comment>
<feature type="transmembrane region" description="Helical" evidence="15">
    <location>
        <begin position="197"/>
        <end position="217"/>
    </location>
</feature>
<evidence type="ECO:0000256" key="15">
    <source>
        <dbReference type="SAM" id="Phobius"/>
    </source>
</evidence>
<evidence type="ECO:0000256" key="5">
    <source>
        <dbReference type="ARBA" id="ARBA00012839"/>
    </source>
</evidence>
<comment type="subcellular location">
    <subcellularLocation>
        <location evidence="2">Endoplasmic reticulum</location>
    </subcellularLocation>
    <subcellularLocation>
        <location evidence="1">Membrane</location>
        <topology evidence="1">Multi-pass membrane protein</topology>
    </subcellularLocation>
</comment>
<feature type="repeat" description="TPR" evidence="13">
    <location>
        <begin position="738"/>
        <end position="771"/>
    </location>
</feature>
<dbReference type="Gene3D" id="1.25.40.10">
    <property type="entry name" value="Tetratricopeptide repeat domain"/>
    <property type="match status" value="3"/>
</dbReference>
<protein>
    <recommendedName>
        <fullName evidence="5">dolichyl-phosphate-mannose--protein mannosyltransferase</fullName>
        <ecNumber evidence="5">2.4.1.109</ecNumber>
    </recommendedName>
</protein>
<dbReference type="GO" id="GO:0016020">
    <property type="term" value="C:membrane"/>
    <property type="evidence" value="ECO:0007669"/>
    <property type="project" value="UniProtKB-SubCell"/>
</dbReference>
<keyword evidence="6" id="KW-0808">Transferase</keyword>
<dbReference type="PANTHER" id="PTHR44809">
    <property type="match status" value="1"/>
</dbReference>
<feature type="transmembrane region" description="Helical" evidence="15">
    <location>
        <begin position="321"/>
        <end position="343"/>
    </location>
</feature>
<keyword evidence="18" id="KW-1185">Reference proteome</keyword>
<feature type="repeat" description="TPR" evidence="13">
    <location>
        <begin position="495"/>
        <end position="528"/>
    </location>
</feature>
<evidence type="ECO:0000256" key="3">
    <source>
        <dbReference type="ARBA" id="ARBA00004922"/>
    </source>
</evidence>
<evidence type="ECO:0000259" key="16">
    <source>
        <dbReference type="Pfam" id="PF08409"/>
    </source>
</evidence>
<evidence type="ECO:0000256" key="9">
    <source>
        <dbReference type="ARBA" id="ARBA00022803"/>
    </source>
</evidence>
<dbReference type="SMART" id="SM00028">
    <property type="entry name" value="TPR"/>
    <property type="match status" value="9"/>
</dbReference>
<dbReference type="Pfam" id="PF13429">
    <property type="entry name" value="TPR_15"/>
    <property type="match status" value="1"/>
</dbReference>
<comment type="pathway">
    <text evidence="3">Protein modification; protein glycosylation.</text>
</comment>
<keyword evidence="8" id="KW-0677">Repeat</keyword>
<keyword evidence="9 13" id="KW-0802">TPR repeat</keyword>
<evidence type="ECO:0000256" key="2">
    <source>
        <dbReference type="ARBA" id="ARBA00004240"/>
    </source>
</evidence>
<dbReference type="EMBL" id="BLXT01007756">
    <property type="protein sequence ID" value="GFO42112.1"/>
    <property type="molecule type" value="Genomic_DNA"/>
</dbReference>
<keyword evidence="10" id="KW-0256">Endoplasmic reticulum</keyword>
<dbReference type="PROSITE" id="PS50005">
    <property type="entry name" value="TPR"/>
    <property type="match status" value="5"/>
</dbReference>
<dbReference type="InterPro" id="IPR013618">
    <property type="entry name" value="TMTC_DUF1736"/>
</dbReference>
<feature type="repeat" description="TPR" evidence="13">
    <location>
        <begin position="772"/>
        <end position="805"/>
    </location>
</feature>
<evidence type="ECO:0000313" key="17">
    <source>
        <dbReference type="EMBL" id="GFO42112.1"/>
    </source>
</evidence>
<feature type="domain" description="DUF1736" evidence="16">
    <location>
        <begin position="220"/>
        <end position="292"/>
    </location>
</feature>
<evidence type="ECO:0000256" key="6">
    <source>
        <dbReference type="ARBA" id="ARBA00022679"/>
    </source>
</evidence>
<sequence length="826" mass="92498">MVVLVSMRVLKATPSVSMMAAAHFAVHPIHTEAVTGVVGRADVLSALFFLSSLYFYSRCISDESQNASSTPSSPVTPSTPPTTSSDSNPSSPVRDLNFNDLNSSPSSSSPKLHIHPDSKPLAPNCRLQRLSSQQTSCRHFSLDLVISLFLAGVAVFCKETGITVLGVALIYDLTLNRAIILRALRTREFTKEWRACLIRLVCVCLWIASILALRMWIMDFKQPKFKAEDNPAAEAQSRLTRFLTFLYLPAFNLWLLLFPATLSYDWAVGSIPLVTSIGDPRNVWSASFYVVLLVLVWYSIHHLSSQSTKSLREMRTSKRTNVSNVSVGFVCSMALAMTCVPFLPATNLFFKVGFVVAERVLYIPSIGFSLLVAQGVSSLWTRLPCLRVLVTLTAVALLMLLGVRTAHRNMDWHSRRALFWSGVKSLPHNAKMHYNMANLLRDEGDSDTATLHYRRAISLYPIHPSYHLNLGAVLSNRSEAELCYQETLRLNPGHTGALVNLASLWIEDGKVPQGKELLQQALDLDPNHAEALLTMGKTLLDHNETVRAGKLIKRAMLFRRNWATAHLYYAAFLQFTDDLEGALREYLRVLDLDPAEGSAMNNAARILISFGRYEEAEPLLKRALDVDPSCSDCLSVLATSYSRQGQHTQAVVTLGHASSLAPNDTSITLKYVQALKQSKQSKKAQAVLQKLLHRVPDDLTALTFAYNYAMEEERLVDASHYIKDAVLVAEQTKHQSLSKLYFEQGEIFRHYQDYDNSLKFYKKSIRQDNRHTQAIVSAGSVLYLKKNYFEAEVYYLKALELDPGNRLAKLNLAKLRKLLTDEDLNT</sequence>
<evidence type="ECO:0000256" key="10">
    <source>
        <dbReference type="ARBA" id="ARBA00022824"/>
    </source>
</evidence>
<dbReference type="SUPFAM" id="SSF48452">
    <property type="entry name" value="TPR-like"/>
    <property type="match status" value="2"/>
</dbReference>
<evidence type="ECO:0000256" key="7">
    <source>
        <dbReference type="ARBA" id="ARBA00022692"/>
    </source>
</evidence>
<dbReference type="Pfam" id="PF14559">
    <property type="entry name" value="TPR_19"/>
    <property type="match status" value="1"/>
</dbReference>
<keyword evidence="12 15" id="KW-0472">Membrane</keyword>
<comment type="similarity">
    <text evidence="4">Belongs to the TMTC family.</text>
</comment>
<dbReference type="GO" id="GO:0004169">
    <property type="term" value="F:dolichyl-phosphate-mannose-protein mannosyltransferase activity"/>
    <property type="evidence" value="ECO:0007669"/>
    <property type="project" value="UniProtKB-EC"/>
</dbReference>
<feature type="compositionally biased region" description="Low complexity" evidence="14">
    <location>
        <begin position="68"/>
        <end position="92"/>
    </location>
</feature>
<feature type="repeat" description="TPR" evidence="13">
    <location>
        <begin position="430"/>
        <end position="463"/>
    </location>
</feature>
<evidence type="ECO:0000256" key="11">
    <source>
        <dbReference type="ARBA" id="ARBA00022989"/>
    </source>
</evidence>
<dbReference type="Pfam" id="PF08409">
    <property type="entry name" value="TMTC_DUF1736"/>
    <property type="match status" value="1"/>
</dbReference>
<dbReference type="InterPro" id="IPR011990">
    <property type="entry name" value="TPR-like_helical_dom_sf"/>
</dbReference>